<evidence type="ECO:0000313" key="7">
    <source>
        <dbReference type="EMBL" id="NGP88840.1"/>
    </source>
</evidence>
<feature type="domain" description="Cytochrome c" evidence="6">
    <location>
        <begin position="43"/>
        <end position="157"/>
    </location>
</feature>
<comment type="caution">
    <text evidence="7">The sequence shown here is derived from an EMBL/GenBank/DDBJ whole genome shotgun (WGS) entry which is preliminary data.</text>
</comment>
<dbReference type="EMBL" id="JAALLS010000012">
    <property type="protein sequence ID" value="NGP88840.1"/>
    <property type="molecule type" value="Genomic_DNA"/>
</dbReference>
<evidence type="ECO:0000313" key="8">
    <source>
        <dbReference type="Proteomes" id="UP000479132"/>
    </source>
</evidence>
<evidence type="ECO:0000256" key="3">
    <source>
        <dbReference type="ARBA" id="ARBA00023004"/>
    </source>
</evidence>
<dbReference type="PANTHER" id="PTHR35008:SF8">
    <property type="entry name" value="ALCOHOL DEHYDROGENASE CYTOCHROME C SUBUNIT"/>
    <property type="match status" value="1"/>
</dbReference>
<proteinExistence type="predicted"/>
<name>A0A6M1TJR2_9BACT</name>
<keyword evidence="8" id="KW-1185">Reference proteome</keyword>
<dbReference type="Gene3D" id="1.10.760.10">
    <property type="entry name" value="Cytochrome c-like domain"/>
    <property type="match status" value="2"/>
</dbReference>
<evidence type="ECO:0000256" key="2">
    <source>
        <dbReference type="ARBA" id="ARBA00022723"/>
    </source>
</evidence>
<dbReference type="AlphaFoldDB" id="A0A6M1TJR2"/>
<organism evidence="7 8">
    <name type="scientific">Fodinibius halophilus</name>
    <dbReference type="NCBI Taxonomy" id="1736908"/>
    <lineage>
        <taxon>Bacteria</taxon>
        <taxon>Pseudomonadati</taxon>
        <taxon>Balneolota</taxon>
        <taxon>Balneolia</taxon>
        <taxon>Balneolales</taxon>
        <taxon>Balneolaceae</taxon>
        <taxon>Fodinibius</taxon>
    </lineage>
</organism>
<dbReference type="InterPro" id="IPR036909">
    <property type="entry name" value="Cyt_c-like_dom_sf"/>
</dbReference>
<dbReference type="RefSeq" id="WP_165268965.1">
    <property type="nucleotide sequence ID" value="NZ_JAALLS010000012.1"/>
</dbReference>
<evidence type="ECO:0000256" key="4">
    <source>
        <dbReference type="PROSITE-ProRule" id="PRU00433"/>
    </source>
</evidence>
<dbReference type="PANTHER" id="PTHR35008">
    <property type="entry name" value="BLL4482 PROTEIN-RELATED"/>
    <property type="match status" value="1"/>
</dbReference>
<dbReference type="PROSITE" id="PS51007">
    <property type="entry name" value="CYTC"/>
    <property type="match status" value="2"/>
</dbReference>
<evidence type="ECO:0000256" key="1">
    <source>
        <dbReference type="ARBA" id="ARBA00022617"/>
    </source>
</evidence>
<keyword evidence="3 4" id="KW-0408">Iron</keyword>
<evidence type="ECO:0000259" key="6">
    <source>
        <dbReference type="PROSITE" id="PS51007"/>
    </source>
</evidence>
<dbReference type="GO" id="GO:0046872">
    <property type="term" value="F:metal ion binding"/>
    <property type="evidence" value="ECO:0007669"/>
    <property type="project" value="UniProtKB-KW"/>
</dbReference>
<dbReference type="InterPro" id="IPR051459">
    <property type="entry name" value="Cytochrome_c-type_DH"/>
</dbReference>
<dbReference type="InterPro" id="IPR009056">
    <property type="entry name" value="Cyt_c-like_dom"/>
</dbReference>
<reference evidence="7 8" key="1">
    <citation type="submission" date="2020-02" db="EMBL/GenBank/DDBJ databases">
        <title>Aliifodinibius halophilus 2W32, complete genome.</title>
        <authorList>
            <person name="Li Y."/>
            <person name="Wu S."/>
        </authorList>
    </citation>
    <scope>NUCLEOTIDE SEQUENCE [LARGE SCALE GENOMIC DNA]</scope>
    <source>
        <strain evidence="7 8">2W32</strain>
    </source>
</reference>
<dbReference type="GO" id="GO:0020037">
    <property type="term" value="F:heme binding"/>
    <property type="evidence" value="ECO:0007669"/>
    <property type="project" value="InterPro"/>
</dbReference>
<dbReference type="Pfam" id="PF00034">
    <property type="entry name" value="Cytochrom_C"/>
    <property type="match status" value="1"/>
</dbReference>
<keyword evidence="5" id="KW-1133">Transmembrane helix</keyword>
<evidence type="ECO:0000256" key="5">
    <source>
        <dbReference type="SAM" id="Phobius"/>
    </source>
</evidence>
<keyword evidence="1 4" id="KW-0349">Heme</keyword>
<gene>
    <name evidence="7" type="ORF">G3569_10765</name>
</gene>
<protein>
    <submittedName>
        <fullName evidence="7">Cytochrome c</fullName>
    </submittedName>
</protein>
<keyword evidence="5" id="KW-0472">Membrane</keyword>
<dbReference type="SUPFAM" id="SSF46626">
    <property type="entry name" value="Cytochrome c"/>
    <property type="match status" value="2"/>
</dbReference>
<keyword evidence="2 4" id="KW-0479">Metal-binding</keyword>
<feature type="domain" description="Cytochrome c" evidence="6">
    <location>
        <begin position="193"/>
        <end position="309"/>
    </location>
</feature>
<accession>A0A6M1TJR2</accession>
<sequence length="328" mass="36559">MKKAIFSIIIVLVITILGGLSYLYIAFPAVKPAPDISVKGTPAQIERGKYLAEHVTVCIDCHSNRDWSKFSGPIKSGTYGRGGDIFNEKMGMPGTFYAQNITPHNLGNWTDGEIYRTITTGVTKEGKPMFPVMPYPAYAKMDPDDVKAIIAYLRTLEPITYNAPSSEPNFPMNLIMRTIPQEAQPMERPPKSDPVKYGKYLTLIGGCAECHTPQKQGADIEGMYLAGGFEFGMPNGTVRSANITPHQKYGIGRWSKNEFVERFKQYDVPTDSLSSVSGNQFNTIMPWKMYAGMTDEDLEAIYEYLQTVEPVDNSVNRFTPKTETTAKK</sequence>
<keyword evidence="5" id="KW-0812">Transmembrane</keyword>
<dbReference type="GO" id="GO:0009055">
    <property type="term" value="F:electron transfer activity"/>
    <property type="evidence" value="ECO:0007669"/>
    <property type="project" value="InterPro"/>
</dbReference>
<feature type="transmembrane region" description="Helical" evidence="5">
    <location>
        <begin position="5"/>
        <end position="27"/>
    </location>
</feature>
<dbReference type="Proteomes" id="UP000479132">
    <property type="component" value="Unassembled WGS sequence"/>
</dbReference>